<accession>X1R9V4</accession>
<proteinExistence type="predicted"/>
<gene>
    <name evidence="1" type="ORF">S12H4_16309</name>
</gene>
<sequence length="33" mass="3635">IGIHLILSMVYLSIVRGFPLGRLSIIILKALTI</sequence>
<organism evidence="1">
    <name type="scientific">marine sediment metagenome</name>
    <dbReference type="NCBI Taxonomy" id="412755"/>
    <lineage>
        <taxon>unclassified sequences</taxon>
        <taxon>metagenomes</taxon>
        <taxon>ecological metagenomes</taxon>
    </lineage>
</organism>
<feature type="non-terminal residue" evidence="1">
    <location>
        <position position="1"/>
    </location>
</feature>
<protein>
    <submittedName>
        <fullName evidence="1">Uncharacterized protein</fullName>
    </submittedName>
</protein>
<dbReference type="AlphaFoldDB" id="X1R9V4"/>
<comment type="caution">
    <text evidence="1">The sequence shown here is derived from an EMBL/GenBank/DDBJ whole genome shotgun (WGS) entry which is preliminary data.</text>
</comment>
<name>X1R9V4_9ZZZZ</name>
<reference evidence="1" key="1">
    <citation type="journal article" date="2014" name="Front. Microbiol.">
        <title>High frequency of phylogenetically diverse reductive dehalogenase-homologous genes in deep subseafloor sedimentary metagenomes.</title>
        <authorList>
            <person name="Kawai M."/>
            <person name="Futagami T."/>
            <person name="Toyoda A."/>
            <person name="Takaki Y."/>
            <person name="Nishi S."/>
            <person name="Hori S."/>
            <person name="Arai W."/>
            <person name="Tsubouchi T."/>
            <person name="Morono Y."/>
            <person name="Uchiyama I."/>
            <person name="Ito T."/>
            <person name="Fujiyama A."/>
            <person name="Inagaki F."/>
            <person name="Takami H."/>
        </authorList>
    </citation>
    <scope>NUCLEOTIDE SEQUENCE</scope>
    <source>
        <strain evidence="1">Expedition CK06-06</strain>
    </source>
</reference>
<evidence type="ECO:0000313" key="1">
    <source>
        <dbReference type="EMBL" id="GAI77502.1"/>
    </source>
</evidence>
<dbReference type="EMBL" id="BARW01007883">
    <property type="protein sequence ID" value="GAI77502.1"/>
    <property type="molecule type" value="Genomic_DNA"/>
</dbReference>